<protein>
    <submittedName>
        <fullName evidence="18">Uncharacterized protein</fullName>
    </submittedName>
</protein>
<dbReference type="Pfam" id="PF00928">
    <property type="entry name" value="Adap_comp_sub"/>
    <property type="match status" value="1"/>
</dbReference>
<dbReference type="PROSITE" id="PS51456">
    <property type="entry name" value="MYOSIN_MOTOR"/>
    <property type="match status" value="1"/>
</dbReference>
<evidence type="ECO:0000256" key="7">
    <source>
        <dbReference type="ARBA" id="ARBA00023054"/>
    </source>
</evidence>
<evidence type="ECO:0000256" key="3">
    <source>
        <dbReference type="ARBA" id="ARBA00022448"/>
    </source>
</evidence>
<keyword evidence="11 12" id="KW-0009">Actin-binding</keyword>
<dbReference type="PROSITE" id="PS50096">
    <property type="entry name" value="IQ"/>
    <property type="match status" value="1"/>
</dbReference>
<dbReference type="FunFam" id="3.40.850.10:FF:000101">
    <property type="entry name" value="Slow myosin heavy chain 2"/>
    <property type="match status" value="1"/>
</dbReference>
<dbReference type="PROSITE" id="PS00991">
    <property type="entry name" value="CLAT_ADAPTOR_M_2"/>
    <property type="match status" value="1"/>
</dbReference>
<feature type="compositionally biased region" description="Low complexity" evidence="14">
    <location>
        <begin position="652"/>
        <end position="661"/>
    </location>
</feature>
<evidence type="ECO:0000313" key="19">
    <source>
        <dbReference type="Proteomes" id="UP000310189"/>
    </source>
</evidence>
<dbReference type="GO" id="GO:0030131">
    <property type="term" value="C:clathrin adaptor complex"/>
    <property type="evidence" value="ECO:0007669"/>
    <property type="project" value="InterPro"/>
</dbReference>
<accession>A0A4V4LT25</accession>
<dbReference type="Gene3D" id="3.30.450.60">
    <property type="match status" value="1"/>
</dbReference>
<dbReference type="SUPFAM" id="SSF49447">
    <property type="entry name" value="Second domain of Mu2 adaptin subunit (ap50) of ap2 adaptor"/>
    <property type="match status" value="1"/>
</dbReference>
<dbReference type="Gene3D" id="4.10.270.10">
    <property type="entry name" value="Myosin, subunit A"/>
    <property type="match status" value="1"/>
</dbReference>
<dbReference type="SUPFAM" id="SSF52540">
    <property type="entry name" value="P-loop containing nucleoside triphosphate hydrolases"/>
    <property type="match status" value="1"/>
</dbReference>
<dbReference type="InterPro" id="IPR001392">
    <property type="entry name" value="Clathrin_mu"/>
</dbReference>
<dbReference type="Gene3D" id="3.30.70.1590">
    <property type="match status" value="1"/>
</dbReference>
<dbReference type="InterPro" id="IPR018240">
    <property type="entry name" value="Clathrin_mu_CS"/>
</dbReference>
<proteinExistence type="inferred from homology"/>
<feature type="binding site" evidence="12">
    <location>
        <begin position="601"/>
        <end position="608"/>
    </location>
    <ligand>
        <name>ATP</name>
        <dbReference type="ChEBI" id="CHEBI:30616"/>
    </ligand>
</feature>
<evidence type="ECO:0000256" key="5">
    <source>
        <dbReference type="ARBA" id="ARBA00022840"/>
    </source>
</evidence>
<feature type="domain" description="Myosin N-terminal SH3-like" evidence="17">
    <location>
        <begin position="456"/>
        <end position="504"/>
    </location>
</feature>
<dbReference type="GO" id="GO:0012505">
    <property type="term" value="C:endomembrane system"/>
    <property type="evidence" value="ECO:0007669"/>
    <property type="project" value="UniProtKB-SubCell"/>
</dbReference>
<keyword evidence="19" id="KW-1185">Reference proteome</keyword>
<evidence type="ECO:0000256" key="11">
    <source>
        <dbReference type="ARBA" id="ARBA00023203"/>
    </source>
</evidence>
<feature type="region of interest" description="Disordered" evidence="14">
    <location>
        <begin position="625"/>
        <end position="676"/>
    </location>
</feature>
<dbReference type="EMBL" id="SPNW01000037">
    <property type="protein sequence ID" value="TIA88523.1"/>
    <property type="molecule type" value="Genomic_DNA"/>
</dbReference>
<dbReference type="InterPro" id="IPR028565">
    <property type="entry name" value="MHD"/>
</dbReference>
<feature type="domain" description="Myosin motor" evidence="16">
    <location>
        <begin position="508"/>
        <end position="1242"/>
    </location>
</feature>
<evidence type="ECO:0000256" key="6">
    <source>
        <dbReference type="ARBA" id="ARBA00022927"/>
    </source>
</evidence>
<dbReference type="CDD" id="cd09250">
    <property type="entry name" value="AP-1_Mu1_Cterm"/>
    <property type="match status" value="1"/>
</dbReference>
<sequence>MASLVAILDLKGKSLIQRSYKDDIPASAVEKFMPIVLDMEEDLQTVTPCFSKDGINYMHIRYSNLYLLALSKTNSNAAEIILFLHKLASVFTEYFKELEEESIRDNFVIIYELLDEMMDYGHPQTTESKILQEYITQESYKLESQVKPPMAVTNAVSWRSEGIRYRKNEVFLDVVESVNMLVNASGNVIRSEILGAVKMKCFLTGMPELRLGLNDKVMFETTGRTNRGKSIEMEDVKFHQCVRLSRFENDRTISFIPPDGEFELMSYRLSTSVKPLVWAEASIEYHSGSRVEYTVKVKANFKKRSSANNVEILIPVPDDADTPKFRSATGSVSYAPDQSCFIWKIKQLAGGKEFLLRAEFGLPSVKGDDVQSKRPILVKFEIPYFTVSGIQVRYLKIVEKSGYQALPWVRYLTNDGDYALRTNIDRTKNQLTQSPLKPKFNKEMSLADAAANAEFAEKKRVWVPDAKEGYLSGWVAKENDDEWDVVCNSETRTVRSNQLSPQNPPRFDKVSDIAELTYLNEASVVHNLRSRYGSDLIYTYSGLFLVAVNPYRDLPIYTDAHVQAYRNRRREDNAPHIFAVTDRAWNDMMAERENQSVLITGESGAGKTENTKKVIQYLASIASNSAGRAPYDPSSRSAHARTPSRTSTAFLNPSSVPNSPSLGHSTPATPGSSSMTTLGTLERQILQANPILESFGNAQTVRNNNSSRFGKFVRIEFSTKGQIAGAHIDWYLLEKSRVSSRSTQERSFHIFYHLLNGADQDLLDALQIQSTDINDFNYLSKTRKQVDGIDDEKEWDTLISALDTLGFDKEEQLNLFTVVGAILHLGNIDIKGDRSGQARIEDKTALERLSLVLGLSSSKELEQSIVNPRVMAGKETVIQSRSQDQAKAEIASLAKTIYEKNFSKLIEKINTVLDRATESNTFIGVLDIAGFEIFHKNSFEQLCINYTNECLQQYFNHHMFVLEQEEYQREGIEWNFVNFGLDLQPTINLIESVSPIGILSCLDEECIMPKASDQTFTQKLTSLCMNREDGSKDKFSKSKFGDEGFIVQHYAGRVEYDTESWLEKNKDPINDHLTKLLSNSSDPYIAQLFSEYNGTDDRKANKGSKGGAFRTVAQRHKEQLNALMRQLNSTQPHFVRCILPNSIKKPGRIEVGLVLDQLRCNGVLEGIRIARLGYPNRLPFSEFRSRYGVLTPNVLSVHYMDARKVCQRMLEALELDTELYRIGNSKIFFKSGVLAEMEERRDTILYDLFTSIQASSRGFITRRIIHKMRNKSNAAMIINRNAALSNNLSEWAWWRVFNKVRPLLTATRSEEEIRKREDQLKSLQRRLDAIEKDQHDNNAEHKRVQKLLMSTQTELETERDQAVQNGHLIDRFRTRETEMTEEMDNHRVFISDLEKQLEKALSGLKDAESRHQDLRQDFDTASSEILRLEKAAADNTKMKELADEYEKKLSVTSSERDKFARELQALNIKFNDTLSHLREHEEKSNKFDNLSVKCQQVEKELAEVVLQFRQSKSSRDEELQVIRAQLTQSIDEANQARSDAESYKKRALDAESYKENYKRLKQDYDDDIVQLDLMRQSNADKDNVIKLLQSQLHQSENKNGRLLKEFEAVQDLREEFESTVRQSRQENEQLHRSLQLSQKKQNDYEDACLDLEKERDDLMKERDTMKQSIEVLTYDMKLVEDRRSQESKSRKVEINNLKEVISSLEMKLGLMKDDLLASQQEVDLLSRTRSDKTVIEHVHVLEEAKRVTDRQLKDSRMEITKLANQMKSAEKIKSRLTPDQLTELEIRLRTPTDKRLLELEQIIKLKELDCENVFKKLEEARNVIEVEKRRYQRDIKMQEEDNRRLQEDIQVLKARSRTMSSGLDRDSALRASNRSSTHTPHSQSISSMPPPPTPPIAYSAYTSKPTPELSKRYSFESARASFNKM</sequence>
<dbReference type="GO" id="GO:0016459">
    <property type="term" value="C:myosin complex"/>
    <property type="evidence" value="ECO:0007669"/>
    <property type="project" value="UniProtKB-KW"/>
</dbReference>
<dbReference type="Gene3D" id="2.60.40.1170">
    <property type="entry name" value="Mu homology domain, subdomain B"/>
    <property type="match status" value="2"/>
</dbReference>
<dbReference type="InterPro" id="IPR022775">
    <property type="entry name" value="AP_mu_sigma_su"/>
</dbReference>
<dbReference type="PROSITE" id="PS51072">
    <property type="entry name" value="MHD"/>
    <property type="match status" value="1"/>
</dbReference>
<feature type="region of interest" description="Disordered" evidence="14">
    <location>
        <begin position="1856"/>
        <end position="1909"/>
    </location>
</feature>
<dbReference type="InterPro" id="IPR027417">
    <property type="entry name" value="P-loop_NTPase"/>
</dbReference>
<keyword evidence="6" id="KW-0653">Protein transport</keyword>
<dbReference type="Pfam" id="PF00063">
    <property type="entry name" value="Myosin_head"/>
    <property type="match status" value="1"/>
</dbReference>
<dbReference type="PANTHER" id="PTHR13140">
    <property type="entry name" value="MYOSIN"/>
    <property type="match status" value="1"/>
</dbReference>
<evidence type="ECO:0000256" key="10">
    <source>
        <dbReference type="ARBA" id="ARBA00023175"/>
    </source>
</evidence>
<dbReference type="Pfam" id="PF02736">
    <property type="entry name" value="Myosin_N"/>
    <property type="match status" value="1"/>
</dbReference>
<dbReference type="Pfam" id="PF01217">
    <property type="entry name" value="Clat_adaptor_s"/>
    <property type="match status" value="1"/>
</dbReference>
<dbReference type="Gene3D" id="1.10.10.820">
    <property type="match status" value="1"/>
</dbReference>
<dbReference type="GO" id="GO:0016192">
    <property type="term" value="P:vesicle-mediated transport"/>
    <property type="evidence" value="ECO:0007669"/>
    <property type="project" value="InterPro"/>
</dbReference>
<keyword evidence="10 12" id="KW-0505">Motor protein</keyword>
<feature type="domain" description="MHD" evidence="15">
    <location>
        <begin position="167"/>
        <end position="421"/>
    </location>
</feature>
<keyword evidence="7 13" id="KW-0175">Coiled coil</keyword>
<dbReference type="FunFam" id="1.10.10.820:FF:000001">
    <property type="entry name" value="Myosin heavy chain"/>
    <property type="match status" value="1"/>
</dbReference>
<dbReference type="InterPro" id="IPR008989">
    <property type="entry name" value="Myosin_S1_N"/>
</dbReference>
<dbReference type="CDD" id="cd14835">
    <property type="entry name" value="AP1_Mu_N"/>
    <property type="match status" value="1"/>
</dbReference>
<dbReference type="GO" id="GO:0006886">
    <property type="term" value="P:intracellular protein transport"/>
    <property type="evidence" value="ECO:0007669"/>
    <property type="project" value="InterPro"/>
</dbReference>
<comment type="subcellular location">
    <subcellularLocation>
        <location evidence="1">Endomembrane system</location>
    </subcellularLocation>
</comment>
<keyword evidence="8 12" id="KW-0518">Myosin</keyword>
<evidence type="ECO:0000313" key="18">
    <source>
        <dbReference type="EMBL" id="TIA88523.1"/>
    </source>
</evidence>
<comment type="caution">
    <text evidence="18">The sequence shown here is derived from an EMBL/GenBank/DDBJ whole genome shotgun (WGS) entry which is preliminary data.</text>
</comment>
<dbReference type="Gene3D" id="2.30.30.360">
    <property type="entry name" value="Myosin S1 fragment, N-terminal"/>
    <property type="match status" value="1"/>
</dbReference>
<feature type="compositionally biased region" description="Polar residues" evidence="14">
    <location>
        <begin position="662"/>
        <end position="676"/>
    </location>
</feature>
<dbReference type="InterPro" id="IPR036168">
    <property type="entry name" value="AP2_Mu_C_sf"/>
</dbReference>
<dbReference type="PROSITE" id="PS00990">
    <property type="entry name" value="CLAT_ADAPTOR_M_1"/>
    <property type="match status" value="1"/>
</dbReference>
<evidence type="ECO:0000256" key="13">
    <source>
        <dbReference type="SAM" id="Coils"/>
    </source>
</evidence>
<dbReference type="SUPFAM" id="SSF64356">
    <property type="entry name" value="SNARE-like"/>
    <property type="match status" value="1"/>
</dbReference>
<evidence type="ECO:0000259" key="17">
    <source>
        <dbReference type="PROSITE" id="PS51844"/>
    </source>
</evidence>
<dbReference type="CDD" id="cd01377">
    <property type="entry name" value="MYSc_class_II"/>
    <property type="match status" value="1"/>
</dbReference>
<dbReference type="SMART" id="SM00242">
    <property type="entry name" value="MYSc"/>
    <property type="match status" value="1"/>
</dbReference>
<feature type="coiled-coil region" evidence="13">
    <location>
        <begin position="1306"/>
        <end position="1340"/>
    </location>
</feature>
<dbReference type="InterPro" id="IPR001609">
    <property type="entry name" value="Myosin_head_motor_dom-like"/>
</dbReference>
<evidence type="ECO:0000259" key="15">
    <source>
        <dbReference type="PROSITE" id="PS51072"/>
    </source>
</evidence>
<feature type="region of interest" description="Actin-binding" evidence="12">
    <location>
        <begin position="1120"/>
        <end position="1142"/>
    </location>
</feature>
<keyword evidence="5 12" id="KW-0067">ATP-binding</keyword>
<dbReference type="InterPro" id="IPR036961">
    <property type="entry name" value="Kinesin_motor_dom_sf"/>
</dbReference>
<dbReference type="PANTHER" id="PTHR13140:SF857">
    <property type="entry name" value="MYOSIN-11"/>
    <property type="match status" value="1"/>
</dbReference>
<dbReference type="GO" id="GO:0007015">
    <property type="term" value="P:actin filament organization"/>
    <property type="evidence" value="ECO:0007669"/>
    <property type="project" value="TreeGrafter"/>
</dbReference>
<dbReference type="GO" id="GO:0005524">
    <property type="term" value="F:ATP binding"/>
    <property type="evidence" value="ECO:0007669"/>
    <property type="project" value="UniProtKB-UniRule"/>
</dbReference>
<evidence type="ECO:0000256" key="1">
    <source>
        <dbReference type="ARBA" id="ARBA00004308"/>
    </source>
</evidence>
<keyword evidence="4 12" id="KW-0547">Nucleotide-binding</keyword>
<dbReference type="PRINTS" id="PR00314">
    <property type="entry name" value="CLATHRINADPT"/>
</dbReference>
<dbReference type="InterPro" id="IPR004009">
    <property type="entry name" value="SH3_Myosin"/>
</dbReference>
<dbReference type="Gene3D" id="1.20.120.720">
    <property type="entry name" value="Myosin VI head, motor domain, U50 subdomain"/>
    <property type="match status" value="1"/>
</dbReference>
<evidence type="ECO:0000259" key="16">
    <source>
        <dbReference type="PROSITE" id="PS51456"/>
    </source>
</evidence>
<comment type="similarity">
    <text evidence="2 12">Belongs to the TRAFAC class myosin-kinesin ATPase superfamily. Myosin family.</text>
</comment>
<dbReference type="InterPro" id="IPR011012">
    <property type="entry name" value="Longin-like_dom_sf"/>
</dbReference>
<feature type="coiled-coil region" evidence="13">
    <location>
        <begin position="1810"/>
        <end position="1855"/>
    </location>
</feature>
<reference evidence="18 19" key="1">
    <citation type="submission" date="2019-03" db="EMBL/GenBank/DDBJ databases">
        <title>Sequencing 23 genomes of Wallemia ichthyophaga.</title>
        <authorList>
            <person name="Gostincar C."/>
        </authorList>
    </citation>
    <scope>NUCLEOTIDE SEQUENCE [LARGE SCALE GENOMIC DNA]</scope>
    <source>
        <strain evidence="18 19">EXF-5753</strain>
    </source>
</reference>
<gene>
    <name evidence="18" type="ORF">E3P99_02554</name>
</gene>
<keyword evidence="9" id="KW-0472">Membrane</keyword>
<dbReference type="Gene3D" id="3.40.850.10">
    <property type="entry name" value="Kinesin motor domain"/>
    <property type="match status" value="1"/>
</dbReference>
<dbReference type="Gene3D" id="1.20.58.530">
    <property type="match status" value="1"/>
</dbReference>
<dbReference type="GO" id="GO:0000146">
    <property type="term" value="F:microfilament motor activity"/>
    <property type="evidence" value="ECO:0007669"/>
    <property type="project" value="TreeGrafter"/>
</dbReference>
<evidence type="ECO:0000256" key="4">
    <source>
        <dbReference type="ARBA" id="ARBA00022741"/>
    </source>
</evidence>
<dbReference type="OrthoDB" id="6108017at2759"/>
<dbReference type="FunFam" id="3.30.450.60:FF:000002">
    <property type="entry name" value="AP-2 complex subunit mu, putative"/>
    <property type="match status" value="1"/>
</dbReference>
<keyword evidence="3" id="KW-0813">Transport</keyword>
<feature type="coiled-coil region" evidence="13">
    <location>
        <begin position="1390"/>
        <end position="1448"/>
    </location>
</feature>
<evidence type="ECO:0000256" key="8">
    <source>
        <dbReference type="ARBA" id="ARBA00023123"/>
    </source>
</evidence>
<organism evidence="18 19">
    <name type="scientific">Wallemia hederae</name>
    <dbReference type="NCBI Taxonomy" id="1540922"/>
    <lineage>
        <taxon>Eukaryota</taxon>
        <taxon>Fungi</taxon>
        <taxon>Dikarya</taxon>
        <taxon>Basidiomycota</taxon>
        <taxon>Wallemiomycotina</taxon>
        <taxon>Wallemiomycetes</taxon>
        <taxon>Wallemiales</taxon>
        <taxon>Wallemiaceae</taxon>
        <taxon>Wallemia</taxon>
    </lineage>
</organism>
<name>A0A4V4LT25_9BASI</name>
<evidence type="ECO:0000256" key="9">
    <source>
        <dbReference type="ARBA" id="ARBA00023136"/>
    </source>
</evidence>
<evidence type="ECO:0000256" key="12">
    <source>
        <dbReference type="PROSITE-ProRule" id="PRU00782"/>
    </source>
</evidence>
<feature type="coiled-coil region" evidence="13">
    <location>
        <begin position="1585"/>
        <end position="1668"/>
    </location>
</feature>
<evidence type="ECO:0000256" key="2">
    <source>
        <dbReference type="ARBA" id="ARBA00008314"/>
    </source>
</evidence>
<evidence type="ECO:0000256" key="14">
    <source>
        <dbReference type="SAM" id="MobiDB-lite"/>
    </source>
</evidence>
<dbReference type="GO" id="GO:0051015">
    <property type="term" value="F:actin filament binding"/>
    <property type="evidence" value="ECO:0007669"/>
    <property type="project" value="InterPro"/>
</dbReference>
<dbReference type="PROSITE" id="PS51844">
    <property type="entry name" value="SH3_LIKE"/>
    <property type="match status" value="1"/>
</dbReference>
<feature type="compositionally biased region" description="Polar residues" evidence="14">
    <location>
        <begin position="1870"/>
        <end position="1879"/>
    </location>
</feature>
<dbReference type="Proteomes" id="UP000310189">
    <property type="component" value="Unassembled WGS sequence"/>
</dbReference>